<dbReference type="Proteomes" id="UP000034875">
    <property type="component" value="Unassembled WGS sequence"/>
</dbReference>
<dbReference type="Pfam" id="PF09136">
    <property type="entry name" value="Glucodextran_B"/>
    <property type="match status" value="1"/>
</dbReference>
<dbReference type="AlphaFoldDB" id="A0A0G0Z4M4"/>
<reference evidence="2 3" key="1">
    <citation type="journal article" date="2015" name="Nature">
        <title>rRNA introns, odd ribosomes, and small enigmatic genomes across a large radiation of phyla.</title>
        <authorList>
            <person name="Brown C.T."/>
            <person name="Hug L.A."/>
            <person name="Thomas B.C."/>
            <person name="Sharon I."/>
            <person name="Castelle C.J."/>
            <person name="Singh A."/>
            <person name="Wilkins M.J."/>
            <person name="Williams K.H."/>
            <person name="Banfield J.F."/>
        </authorList>
    </citation>
    <scope>NUCLEOTIDE SEQUENCE [LARGE SCALE GENOMIC DNA]</scope>
</reference>
<gene>
    <name evidence="2" type="ORF">UV05_C0025G0004</name>
</gene>
<dbReference type="Pfam" id="PF13413">
    <property type="entry name" value="HTH_25"/>
    <property type="match status" value="1"/>
</dbReference>
<dbReference type="Gene3D" id="1.10.260.40">
    <property type="entry name" value="lambda repressor-like DNA-binding domains"/>
    <property type="match status" value="1"/>
</dbReference>
<accession>A0A0G0Z4M4</accession>
<dbReference type="GO" id="GO:0003677">
    <property type="term" value="F:DNA binding"/>
    <property type="evidence" value="ECO:0007669"/>
    <property type="project" value="InterPro"/>
</dbReference>
<name>A0A0G0Z4M4_9BACT</name>
<keyword evidence="1" id="KW-0812">Transmembrane</keyword>
<keyword evidence="1" id="KW-1133">Transmembrane helix</keyword>
<dbReference type="Gene3D" id="2.60.40.10">
    <property type="entry name" value="Immunoglobulins"/>
    <property type="match status" value="1"/>
</dbReference>
<evidence type="ECO:0000313" key="3">
    <source>
        <dbReference type="Proteomes" id="UP000034875"/>
    </source>
</evidence>
<organism evidence="2 3">
    <name type="scientific">candidate division CPR1 bacterium GW2011_GWA2_42_17</name>
    <dbReference type="NCBI Taxonomy" id="1618341"/>
    <lineage>
        <taxon>Bacteria</taxon>
        <taxon>candidate division CPR1</taxon>
    </lineage>
</organism>
<sequence>MQSIEEDNLISLPKPPFVFGLVKNYAKALSLNSEEVLAIFRREYNLRSGNYLLPPQPLIKSFFHLNGPAILKFSLIFLTFLFLGYLLTQYWQFAQAPVLIVSAPQDLTEVLEAQINVIGRTDPNAKVYVNGQEILVDEKGIFNTVVSLNPGVNVLNIVSRNSQKKETQIKRTVTVKNDH</sequence>
<feature type="transmembrane region" description="Helical" evidence="1">
    <location>
        <begin position="69"/>
        <end position="87"/>
    </location>
</feature>
<comment type="caution">
    <text evidence="2">The sequence shown here is derived from an EMBL/GenBank/DDBJ whole genome shotgun (WGS) entry which is preliminary data.</text>
</comment>
<evidence type="ECO:0000313" key="2">
    <source>
        <dbReference type="EMBL" id="KKS43662.1"/>
    </source>
</evidence>
<dbReference type="InterPro" id="IPR013783">
    <property type="entry name" value="Ig-like_fold"/>
</dbReference>
<dbReference type="EMBL" id="LCCZ01000025">
    <property type="protein sequence ID" value="KKS43662.1"/>
    <property type="molecule type" value="Genomic_DNA"/>
</dbReference>
<evidence type="ECO:0000256" key="1">
    <source>
        <dbReference type="SAM" id="Phobius"/>
    </source>
</evidence>
<proteinExistence type="predicted"/>
<dbReference type="InterPro" id="IPR010982">
    <property type="entry name" value="Lambda_DNA-bd_dom_sf"/>
</dbReference>
<keyword evidence="1" id="KW-0472">Membrane</keyword>
<protein>
    <submittedName>
        <fullName evidence="2">Uncharacterized protein</fullName>
    </submittedName>
</protein>